<keyword evidence="1" id="KW-0472">Membrane</keyword>
<evidence type="ECO:0000313" key="3">
    <source>
        <dbReference type="Proteomes" id="UP000537989"/>
    </source>
</evidence>
<keyword evidence="1" id="KW-1133">Transmembrane helix</keyword>
<protein>
    <recommendedName>
        <fullName evidence="4">Apple domain-containing protein</fullName>
    </recommendedName>
</protein>
<proteinExistence type="predicted"/>
<dbReference type="AlphaFoldDB" id="A0AAN6C8U8"/>
<gene>
    <name evidence="2" type="ORF">FAUST_1494</name>
</gene>
<dbReference type="Proteomes" id="UP000537989">
    <property type="component" value="Unassembled WGS sequence"/>
</dbReference>
<organism evidence="2 3">
    <name type="scientific">Fusarium austroamericanum</name>
    <dbReference type="NCBI Taxonomy" id="282268"/>
    <lineage>
        <taxon>Eukaryota</taxon>
        <taxon>Fungi</taxon>
        <taxon>Dikarya</taxon>
        <taxon>Ascomycota</taxon>
        <taxon>Pezizomycotina</taxon>
        <taxon>Sordariomycetes</taxon>
        <taxon>Hypocreomycetidae</taxon>
        <taxon>Hypocreales</taxon>
        <taxon>Nectriaceae</taxon>
        <taxon>Fusarium</taxon>
    </lineage>
</organism>
<evidence type="ECO:0008006" key="4">
    <source>
        <dbReference type="Google" id="ProtNLM"/>
    </source>
</evidence>
<evidence type="ECO:0000313" key="2">
    <source>
        <dbReference type="EMBL" id="KAF5246083.1"/>
    </source>
</evidence>
<name>A0AAN6C8U8_FUSAU</name>
<feature type="transmembrane region" description="Helical" evidence="1">
    <location>
        <begin position="235"/>
        <end position="262"/>
    </location>
</feature>
<keyword evidence="1" id="KW-0812">Transmembrane</keyword>
<keyword evidence="3" id="KW-1185">Reference proteome</keyword>
<reference evidence="2 3" key="1">
    <citation type="submission" date="2020-02" db="EMBL/GenBank/DDBJ databases">
        <title>Identification and distribution of gene clusters putatively required for synthesis of sphingolipid metabolism inhibitors in phylogenetically diverse species of the filamentous fungus Fusarium.</title>
        <authorList>
            <person name="Kim H.-S."/>
            <person name="Busman M."/>
            <person name="Brown D.W."/>
            <person name="Divon H."/>
            <person name="Uhlig S."/>
            <person name="Proctor R.H."/>
        </authorList>
    </citation>
    <scope>NUCLEOTIDE SEQUENCE [LARGE SCALE GENOMIC DNA]</scope>
    <source>
        <strain evidence="2 3">NRRL 2903</strain>
    </source>
</reference>
<dbReference type="EMBL" id="JAAMOD010000032">
    <property type="protein sequence ID" value="KAF5246083.1"/>
    <property type="molecule type" value="Genomic_DNA"/>
</dbReference>
<evidence type="ECO:0000256" key="1">
    <source>
        <dbReference type="SAM" id="Phobius"/>
    </source>
</evidence>
<accession>A0AAN6C8U8</accession>
<sequence length="435" mass="47366">MSIFLSCLTCGRRNRKNAGPDPQAIPQGTEMEVPDIDDTAIVPAKGFLGGPINGLPTYQPKNEQPQFISPANWVVLTISDVLLTMRNECHLARCVLFETARLQKSLLSVGLLKLSDDARVVDMQLIELDKTLVHGDALIHGSWGDEDIEKQNVILKGDTFQKALLVDRITMNQHQQLPGSDGLQVDMYEQAAKAPEVVYDQNSHYYTPTGYEASTPAVYEALGPKEQRPPFGLGLWGFAGLIAFLTAIIVGAGVGGGLGAALANKSSDCPVDDALASAPSATAEPTACQTLDNSTSDTAPYVPKAASDVTNLQLNCPEKLSDEQSHFNTGYQFRWWCGVNAPLSEKAKEGGTIFDYVAFFSYSIEDCMGACVNMNTIDEKTHTGLRCRSVVFATNMSAVIETKQYGNCWLKNGTKAKGSNWEFKKRYIAYAELID</sequence>
<comment type="caution">
    <text evidence="2">The sequence shown here is derived from an EMBL/GenBank/DDBJ whole genome shotgun (WGS) entry which is preliminary data.</text>
</comment>